<comment type="caution">
    <text evidence="17">The sequence shown here is derived from an EMBL/GenBank/DDBJ whole genome shotgun (WGS) entry which is preliminary data.</text>
</comment>
<dbReference type="EMBL" id="SDAM02029587">
    <property type="protein sequence ID" value="KAH6755793.1"/>
    <property type="molecule type" value="Genomic_DNA"/>
</dbReference>
<evidence type="ECO:0000256" key="1">
    <source>
        <dbReference type="ARBA" id="ARBA00001971"/>
    </source>
</evidence>
<dbReference type="SUPFAM" id="SSF48264">
    <property type="entry name" value="Cytochrome P450"/>
    <property type="match status" value="1"/>
</dbReference>
<dbReference type="GO" id="GO:0016705">
    <property type="term" value="F:oxidoreductase activity, acting on paired donors, with incorporation or reduction of molecular oxygen"/>
    <property type="evidence" value="ECO:0007669"/>
    <property type="project" value="InterPro"/>
</dbReference>
<evidence type="ECO:0000313" key="17">
    <source>
        <dbReference type="EMBL" id="KAH6755793.1"/>
    </source>
</evidence>
<dbReference type="GO" id="GO:0016020">
    <property type="term" value="C:membrane"/>
    <property type="evidence" value="ECO:0007669"/>
    <property type="project" value="UniProtKB-SubCell"/>
</dbReference>
<comment type="pathway">
    <text evidence="8">Flavonoid metabolism.</text>
</comment>
<dbReference type="PRINTS" id="PR00385">
    <property type="entry name" value="P450"/>
</dbReference>
<comment type="similarity">
    <text evidence="15">Belongs to the cytochrome P450 family.</text>
</comment>
<keyword evidence="4 14" id="KW-0479">Metal-binding</keyword>
<dbReference type="GO" id="GO:0004497">
    <property type="term" value="F:monooxygenase activity"/>
    <property type="evidence" value="ECO:0007669"/>
    <property type="project" value="UniProtKB-KW"/>
</dbReference>
<dbReference type="PANTHER" id="PTHR47947:SF39">
    <property type="entry name" value="CYTOCHROME P450"/>
    <property type="match status" value="1"/>
</dbReference>
<accession>A0AAD4ING4</accession>
<evidence type="ECO:0000256" key="8">
    <source>
        <dbReference type="ARBA" id="ARBA00034479"/>
    </source>
</evidence>
<reference evidence="17 18" key="1">
    <citation type="journal article" date="2021" name="Nat. Commun.">
        <title>Incipient diploidization of the medicinal plant Perilla within 10,000 years.</title>
        <authorList>
            <person name="Zhang Y."/>
            <person name="Shen Q."/>
            <person name="Leng L."/>
            <person name="Zhang D."/>
            <person name="Chen S."/>
            <person name="Shi Y."/>
            <person name="Ning Z."/>
            <person name="Chen S."/>
        </authorList>
    </citation>
    <scope>NUCLEOTIDE SEQUENCE [LARGE SCALE GENOMIC DNA]</scope>
    <source>
        <strain evidence="18">cv. PC099</strain>
    </source>
</reference>
<dbReference type="Pfam" id="PF00067">
    <property type="entry name" value="p450"/>
    <property type="match status" value="1"/>
</dbReference>
<gene>
    <name evidence="17" type="ORF">C2S53_009638</name>
</gene>
<keyword evidence="7 15" id="KW-0503">Monooxygenase</keyword>
<dbReference type="Proteomes" id="UP001190926">
    <property type="component" value="Unassembled WGS sequence"/>
</dbReference>
<dbReference type="InterPro" id="IPR017972">
    <property type="entry name" value="Cyt_P450_CS"/>
</dbReference>
<dbReference type="Gene3D" id="1.10.630.10">
    <property type="entry name" value="Cytochrome P450"/>
    <property type="match status" value="1"/>
</dbReference>
<dbReference type="InterPro" id="IPR002401">
    <property type="entry name" value="Cyt_P450_E_grp-I"/>
</dbReference>
<comment type="catalytic activity">
    <reaction evidence="12">
        <text>apigenin 4',7-dimethyl ether + reduced [NADPH--hemoprotein reductase] + O2 = ladanein + oxidized [NADPH--hemoprotein reductase] + H2O + H(+)</text>
        <dbReference type="Rhea" id="RHEA:73435"/>
        <dbReference type="Rhea" id="RHEA-COMP:11964"/>
        <dbReference type="Rhea" id="RHEA-COMP:11965"/>
        <dbReference type="ChEBI" id="CHEBI:2769"/>
        <dbReference type="ChEBI" id="CHEBI:15377"/>
        <dbReference type="ChEBI" id="CHEBI:15378"/>
        <dbReference type="ChEBI" id="CHEBI:15379"/>
        <dbReference type="ChEBI" id="CHEBI:57618"/>
        <dbReference type="ChEBI" id="CHEBI:58210"/>
        <dbReference type="ChEBI" id="CHEBI:192702"/>
    </reaction>
    <physiologicalReaction direction="left-to-right" evidence="12">
        <dbReference type="Rhea" id="RHEA:73436"/>
    </physiologicalReaction>
</comment>
<dbReference type="FunFam" id="1.10.630.10:FF:000026">
    <property type="entry name" value="Cytochrome P450 82C4"/>
    <property type="match status" value="1"/>
</dbReference>
<dbReference type="GO" id="GO:0005506">
    <property type="term" value="F:iron ion binding"/>
    <property type="evidence" value="ECO:0007669"/>
    <property type="project" value="InterPro"/>
</dbReference>
<dbReference type="PRINTS" id="PR00463">
    <property type="entry name" value="EP450I"/>
</dbReference>
<evidence type="ECO:0000256" key="14">
    <source>
        <dbReference type="PIRSR" id="PIRSR602401-1"/>
    </source>
</evidence>
<evidence type="ECO:0000256" key="7">
    <source>
        <dbReference type="ARBA" id="ARBA00023033"/>
    </source>
</evidence>
<keyword evidence="3 14" id="KW-0349">Heme</keyword>
<evidence type="ECO:0000256" key="2">
    <source>
        <dbReference type="ARBA" id="ARBA00004167"/>
    </source>
</evidence>
<comment type="subcellular location">
    <subcellularLocation>
        <location evidence="2">Membrane</location>
        <topology evidence="2">Single-pass membrane protein</topology>
    </subcellularLocation>
</comment>
<evidence type="ECO:0000313" key="18">
    <source>
        <dbReference type="Proteomes" id="UP001190926"/>
    </source>
</evidence>
<dbReference type="GO" id="GO:0020037">
    <property type="term" value="F:heme binding"/>
    <property type="evidence" value="ECO:0007669"/>
    <property type="project" value="InterPro"/>
</dbReference>
<protein>
    <recommendedName>
        <fullName evidence="13">Flavonoid-6-hydroxylase</fullName>
    </recommendedName>
</protein>
<sequence>MELIFAIYGAITIFFIFFLYQLLLNPTGKHKAPPKAGGARPFTGHLHVIGGGSSTTLPHINLATLADKHGPIFRIRLGVNRAVVVSSWELAKELFTTHDVAISSRPMVRSTKYLSYDLAVFGFTPYGSYWQQLRKVVASELLAARKIELQRNVRVSETMQSINELYRVYEEKNDGSGKVLLDMKRWLGDLSLNVILRLVVGKRFHCRVDAEQTRRCREVMRDFFHLAGLFLPADAFPFLGWLDFGGYEKKMKQTGEELDKILGGWLAEHREMEYSGEDCTTQNFMGVMQSVVDGANLQGKYDVDTIIKATCQVLISGGTDTTAVMLIWAISLILNNRHVLKKTQEELDEQVGRERRVNESDINNLVYLQAVVQETLRLYPAGPLGGIREFSKDCFVGGYHVPKGTWLLVNLWKLHRDPQVWPDDPLEFKPERFLSRQKDVDVKGQDFELIPFGAGRRICPGANFGLHMLHLVLASLLQAFDLSTINNEKVDMTESAGLTNLKATPLDVLVAPRLSPSLYLSS</sequence>
<dbReference type="InterPro" id="IPR050651">
    <property type="entry name" value="Plant_Cytochrome_P450_Monoox"/>
</dbReference>
<evidence type="ECO:0000256" key="9">
    <source>
        <dbReference type="ARBA" id="ARBA00050930"/>
    </source>
</evidence>
<proteinExistence type="inferred from homology"/>
<keyword evidence="6 14" id="KW-0408">Iron</keyword>
<comment type="catalytic activity">
    <reaction evidence="9">
        <text>(2S)-sakuranetin + reduced [NADPH--hemoprotein reductase] + O2 = (2S)-7-methylcarthamidin + oxidized [NADPH--hemoprotein reductase] + H2O + H(+)</text>
        <dbReference type="Rhea" id="RHEA:73431"/>
        <dbReference type="Rhea" id="RHEA-COMP:11964"/>
        <dbReference type="Rhea" id="RHEA-COMP:11965"/>
        <dbReference type="ChEBI" id="CHEBI:15377"/>
        <dbReference type="ChEBI" id="CHEBI:15378"/>
        <dbReference type="ChEBI" id="CHEBI:15379"/>
        <dbReference type="ChEBI" id="CHEBI:28927"/>
        <dbReference type="ChEBI" id="CHEBI:57618"/>
        <dbReference type="ChEBI" id="CHEBI:58210"/>
        <dbReference type="ChEBI" id="CHEBI:192815"/>
    </reaction>
    <physiologicalReaction direction="left-to-right" evidence="9">
        <dbReference type="Rhea" id="RHEA:73432"/>
    </physiologicalReaction>
</comment>
<evidence type="ECO:0000256" key="15">
    <source>
        <dbReference type="RuleBase" id="RU000461"/>
    </source>
</evidence>
<dbReference type="PANTHER" id="PTHR47947">
    <property type="entry name" value="CYTOCHROME P450 82C3-RELATED"/>
    <property type="match status" value="1"/>
</dbReference>
<evidence type="ECO:0000256" key="12">
    <source>
        <dbReference type="ARBA" id="ARBA00052216"/>
    </source>
</evidence>
<dbReference type="AlphaFoldDB" id="A0AAD4ING4"/>
<organism evidence="17 18">
    <name type="scientific">Perilla frutescens var. hirtella</name>
    <name type="common">Perilla citriodora</name>
    <name type="synonym">Perilla setoyensis</name>
    <dbReference type="NCBI Taxonomy" id="608512"/>
    <lineage>
        <taxon>Eukaryota</taxon>
        <taxon>Viridiplantae</taxon>
        <taxon>Streptophyta</taxon>
        <taxon>Embryophyta</taxon>
        <taxon>Tracheophyta</taxon>
        <taxon>Spermatophyta</taxon>
        <taxon>Magnoliopsida</taxon>
        <taxon>eudicotyledons</taxon>
        <taxon>Gunneridae</taxon>
        <taxon>Pentapetalae</taxon>
        <taxon>asterids</taxon>
        <taxon>lamiids</taxon>
        <taxon>Lamiales</taxon>
        <taxon>Lamiaceae</taxon>
        <taxon>Nepetoideae</taxon>
        <taxon>Elsholtzieae</taxon>
        <taxon>Perilla</taxon>
    </lineage>
</organism>
<keyword evidence="16" id="KW-1133">Transmembrane helix</keyword>
<evidence type="ECO:0000256" key="16">
    <source>
        <dbReference type="SAM" id="Phobius"/>
    </source>
</evidence>
<dbReference type="InterPro" id="IPR036396">
    <property type="entry name" value="Cyt_P450_sf"/>
</dbReference>
<evidence type="ECO:0000256" key="10">
    <source>
        <dbReference type="ARBA" id="ARBA00051691"/>
    </source>
</evidence>
<feature type="transmembrane region" description="Helical" evidence="16">
    <location>
        <begin position="223"/>
        <end position="242"/>
    </location>
</feature>
<dbReference type="InterPro" id="IPR001128">
    <property type="entry name" value="Cyt_P450"/>
</dbReference>
<evidence type="ECO:0000256" key="4">
    <source>
        <dbReference type="ARBA" id="ARBA00022723"/>
    </source>
</evidence>
<dbReference type="CDD" id="cd20654">
    <property type="entry name" value="CYP82"/>
    <property type="match status" value="1"/>
</dbReference>
<evidence type="ECO:0000256" key="3">
    <source>
        <dbReference type="ARBA" id="ARBA00022617"/>
    </source>
</evidence>
<evidence type="ECO:0000256" key="13">
    <source>
        <dbReference type="ARBA" id="ARBA00067499"/>
    </source>
</evidence>
<evidence type="ECO:0000256" key="6">
    <source>
        <dbReference type="ARBA" id="ARBA00023004"/>
    </source>
</evidence>
<evidence type="ECO:0000256" key="5">
    <source>
        <dbReference type="ARBA" id="ARBA00023002"/>
    </source>
</evidence>
<keyword evidence="18" id="KW-1185">Reference proteome</keyword>
<keyword evidence="16" id="KW-0472">Membrane</keyword>
<feature type="transmembrane region" description="Helical" evidence="16">
    <location>
        <begin position="6"/>
        <end position="24"/>
    </location>
</feature>
<evidence type="ECO:0000256" key="11">
    <source>
        <dbReference type="ARBA" id="ARBA00052049"/>
    </source>
</evidence>
<comment type="cofactor">
    <cofactor evidence="1 14">
        <name>heme</name>
        <dbReference type="ChEBI" id="CHEBI:30413"/>
    </cofactor>
</comment>
<comment type="catalytic activity">
    <reaction evidence="10">
        <text>genkwanin + reduced [NADPH--hemoprotein reductase] + O2 = scutellarein 7-methyl ether + oxidized [NADPH--hemoprotein reductase] + H2O</text>
        <dbReference type="Rhea" id="RHEA:73427"/>
        <dbReference type="Rhea" id="RHEA-COMP:11964"/>
        <dbReference type="Rhea" id="RHEA-COMP:11965"/>
        <dbReference type="ChEBI" id="CHEBI:15377"/>
        <dbReference type="ChEBI" id="CHEBI:15379"/>
        <dbReference type="ChEBI" id="CHEBI:57618"/>
        <dbReference type="ChEBI" id="CHEBI:58210"/>
        <dbReference type="ChEBI" id="CHEBI:192700"/>
        <dbReference type="ChEBI" id="CHEBI:192701"/>
    </reaction>
    <physiologicalReaction direction="left-to-right" evidence="10">
        <dbReference type="Rhea" id="RHEA:73428"/>
    </physiologicalReaction>
</comment>
<keyword evidence="16" id="KW-0812">Transmembrane</keyword>
<feature type="binding site" description="axial binding residue" evidence="14">
    <location>
        <position position="459"/>
    </location>
    <ligand>
        <name>heme</name>
        <dbReference type="ChEBI" id="CHEBI:30413"/>
    </ligand>
    <ligandPart>
        <name>Fe</name>
        <dbReference type="ChEBI" id="CHEBI:18248"/>
    </ligandPart>
</feature>
<keyword evidence="5 15" id="KW-0560">Oxidoreductase</keyword>
<name>A0AAD4ING4_PERFH</name>
<comment type="catalytic activity">
    <reaction evidence="11">
        <text>(2S)-naringenin 4',7-dimethyl ether + reduced [NADPH--hemoprotein reductase] + O2 = (2S)-carthamidin-4',7-dimethyl ether + oxidized [NADPH--hemoprotein reductase] + H2O + H(+)</text>
        <dbReference type="Rhea" id="RHEA:73439"/>
        <dbReference type="Rhea" id="RHEA-COMP:11964"/>
        <dbReference type="Rhea" id="RHEA-COMP:11965"/>
        <dbReference type="ChEBI" id="CHEBI:15377"/>
        <dbReference type="ChEBI" id="CHEBI:15378"/>
        <dbReference type="ChEBI" id="CHEBI:15379"/>
        <dbReference type="ChEBI" id="CHEBI:57618"/>
        <dbReference type="ChEBI" id="CHEBI:58210"/>
        <dbReference type="ChEBI" id="CHEBI:192816"/>
        <dbReference type="ChEBI" id="CHEBI:192817"/>
    </reaction>
    <physiologicalReaction direction="left-to-right" evidence="11">
        <dbReference type="Rhea" id="RHEA:73440"/>
    </physiologicalReaction>
</comment>
<dbReference type="PROSITE" id="PS00086">
    <property type="entry name" value="CYTOCHROME_P450"/>
    <property type="match status" value="1"/>
</dbReference>